<keyword evidence="2" id="KW-0175">Coiled coil</keyword>
<feature type="compositionally biased region" description="Basic and acidic residues" evidence="3">
    <location>
        <begin position="628"/>
        <end position="650"/>
    </location>
</feature>
<dbReference type="PROSITE" id="PS50222">
    <property type="entry name" value="EF_HAND_2"/>
    <property type="match status" value="2"/>
</dbReference>
<dbReference type="Pfam" id="PF13499">
    <property type="entry name" value="EF-hand_7"/>
    <property type="match status" value="1"/>
</dbReference>
<feature type="transmembrane region" description="Helical" evidence="4">
    <location>
        <begin position="755"/>
        <end position="778"/>
    </location>
</feature>
<dbReference type="SMART" id="SM00054">
    <property type="entry name" value="EFh"/>
    <property type="match status" value="2"/>
</dbReference>
<feature type="compositionally biased region" description="Basic residues" evidence="3">
    <location>
        <begin position="135"/>
        <end position="147"/>
    </location>
</feature>
<sequence>MKGDEPREKAADQAGSKSKRLHAEPTMTKSPKRVIAKSPTRTIEVKGPKTKPRSATMVSRRKGDKVNVFAGDVTRTDRSNPAKSRRSLSHGTPTRAVGSISRKGSTVGRRSSVLVRSTESLKQNKSLASTPSRVLSKRPSLKKKKSIAKTSASPAPKKPKQPGLVRKPSLKRRLSRKVSLIRTDSKVGKKGLKTRGSKVLNSPPSGKHENLRDYLLNKWELNIAAWRVFDRNNDGQLTREEFDWGLKQTNLDWISKKSRDALFRGADTDGSGTISYKEFKNEFKQWLEHVAKTHVDAAPEELVNKGGQVAPSEAEKNADENADEKADAIRAKSPPATLPIPEKVMPSSPEKCAIGTQTLESVEEVKKSDTQTQTELESRISTATQTAPENKTCTVEKAVDCVPSTSDTATQYDSKARGMVDVGIEARPSLADNESQTTLTGEVQESEGPEAEERKNLEAKISKLKKELEETKDQRDQVFSTVSTYKTALNKMQTTHHHRCLEFEETIEGLNKDIAHLRTEKQAIIDESKKITEKCREFSNISVQTIPEPITSVVDPYLAIGSSGESSVISKGQNKRRGSLTKKKELPLSESKKDSQPAPKHSRDGSGEDNGDIDFRTTIVARGLEIQVKGDPDLCSRTDSRPSPPAEKHGQSAIPPEDSTEEVEGSTLQLQFNGFRESSMSEAEDPRDEVEQDEALDGGESPVELAPESDADEENQTDQKEAYWPLKHAQQEKKPLSSTPLVDNMWSSKYKLRSLLRKIACICAVFLLAVLLIAMVLIKVHQPLSPQQQQTLEKILISVEPEMIFLGYAIVGLCTCVVVAVAVLEILAFLNERYYGHNERELNENTPLVRRESAIERKFDVIVTKA</sequence>
<dbReference type="GO" id="GO:0005509">
    <property type="term" value="F:calcium ion binding"/>
    <property type="evidence" value="ECO:0007669"/>
    <property type="project" value="InterPro"/>
</dbReference>
<dbReference type="PROSITE" id="PS00018">
    <property type="entry name" value="EF_HAND_1"/>
    <property type="match status" value="2"/>
</dbReference>
<organism evidence="6">
    <name type="scientific">Lotharella globosa</name>
    <dbReference type="NCBI Taxonomy" id="91324"/>
    <lineage>
        <taxon>Eukaryota</taxon>
        <taxon>Sar</taxon>
        <taxon>Rhizaria</taxon>
        <taxon>Cercozoa</taxon>
        <taxon>Chlorarachniophyceae</taxon>
        <taxon>Lotharella</taxon>
    </lineage>
</organism>
<keyword evidence="4" id="KW-0812">Transmembrane</keyword>
<feature type="domain" description="EF-hand" evidence="5">
    <location>
        <begin position="224"/>
        <end position="252"/>
    </location>
</feature>
<dbReference type="InterPro" id="IPR018247">
    <property type="entry name" value="EF_Hand_1_Ca_BS"/>
</dbReference>
<evidence type="ECO:0000259" key="5">
    <source>
        <dbReference type="PROSITE" id="PS50222"/>
    </source>
</evidence>
<dbReference type="InterPro" id="IPR002048">
    <property type="entry name" value="EF_hand_dom"/>
</dbReference>
<feature type="region of interest" description="Disordered" evidence="3">
    <location>
        <begin position="563"/>
        <end position="718"/>
    </location>
</feature>
<feature type="compositionally biased region" description="Polar residues" evidence="3">
    <location>
        <begin position="432"/>
        <end position="443"/>
    </location>
</feature>
<feature type="compositionally biased region" description="Acidic residues" evidence="3">
    <location>
        <begin position="682"/>
        <end position="697"/>
    </location>
</feature>
<feature type="domain" description="EF-hand" evidence="5">
    <location>
        <begin position="254"/>
        <end position="289"/>
    </location>
</feature>
<dbReference type="AlphaFoldDB" id="A0A7S3YJ76"/>
<name>A0A7S3YJ76_9EUKA</name>
<protein>
    <recommendedName>
        <fullName evidence="5">EF-hand domain-containing protein</fullName>
    </recommendedName>
</protein>
<evidence type="ECO:0000256" key="1">
    <source>
        <dbReference type="ARBA" id="ARBA00022837"/>
    </source>
</evidence>
<dbReference type="EMBL" id="HBIV01008172">
    <property type="protein sequence ID" value="CAE0653315.1"/>
    <property type="molecule type" value="Transcribed_RNA"/>
</dbReference>
<evidence type="ECO:0000256" key="3">
    <source>
        <dbReference type="SAM" id="MobiDB-lite"/>
    </source>
</evidence>
<feature type="region of interest" description="Disordered" evidence="3">
    <location>
        <begin position="363"/>
        <end position="387"/>
    </location>
</feature>
<feature type="region of interest" description="Disordered" evidence="3">
    <location>
        <begin position="1"/>
        <end position="207"/>
    </location>
</feature>
<dbReference type="CDD" id="cd00051">
    <property type="entry name" value="EFh"/>
    <property type="match status" value="1"/>
</dbReference>
<dbReference type="SUPFAM" id="SSF47473">
    <property type="entry name" value="EF-hand"/>
    <property type="match status" value="1"/>
</dbReference>
<feature type="transmembrane region" description="Helical" evidence="4">
    <location>
        <begin position="805"/>
        <end position="830"/>
    </location>
</feature>
<feature type="compositionally biased region" description="Polar residues" evidence="3">
    <location>
        <begin position="370"/>
        <end position="387"/>
    </location>
</feature>
<evidence type="ECO:0000256" key="4">
    <source>
        <dbReference type="SAM" id="Phobius"/>
    </source>
</evidence>
<evidence type="ECO:0000313" key="6">
    <source>
        <dbReference type="EMBL" id="CAE0653315.1"/>
    </source>
</evidence>
<feature type="compositionally biased region" description="Polar residues" evidence="3">
    <location>
        <begin position="114"/>
        <end position="133"/>
    </location>
</feature>
<keyword evidence="1" id="KW-0106">Calcium</keyword>
<accession>A0A7S3YJ76</accession>
<feature type="compositionally biased region" description="Polar residues" evidence="3">
    <location>
        <begin position="666"/>
        <end position="681"/>
    </location>
</feature>
<feature type="region of interest" description="Disordered" evidence="3">
    <location>
        <begin position="429"/>
        <end position="454"/>
    </location>
</feature>
<keyword evidence="4" id="KW-0472">Membrane</keyword>
<feature type="compositionally biased region" description="Basic and acidic residues" evidence="3">
    <location>
        <begin position="1"/>
        <end position="11"/>
    </location>
</feature>
<evidence type="ECO:0000256" key="2">
    <source>
        <dbReference type="SAM" id="Coils"/>
    </source>
</evidence>
<feature type="compositionally biased region" description="Low complexity" evidence="3">
    <location>
        <begin position="148"/>
        <end position="167"/>
    </location>
</feature>
<dbReference type="Gene3D" id="1.10.238.10">
    <property type="entry name" value="EF-hand"/>
    <property type="match status" value="1"/>
</dbReference>
<feature type="compositionally biased region" description="Polar residues" evidence="3">
    <location>
        <begin position="563"/>
        <end position="572"/>
    </location>
</feature>
<feature type="compositionally biased region" description="Acidic residues" evidence="3">
    <location>
        <begin position="707"/>
        <end position="716"/>
    </location>
</feature>
<keyword evidence="4" id="KW-1133">Transmembrane helix</keyword>
<reference evidence="6" key="1">
    <citation type="submission" date="2021-01" db="EMBL/GenBank/DDBJ databases">
        <authorList>
            <person name="Corre E."/>
            <person name="Pelletier E."/>
            <person name="Niang G."/>
            <person name="Scheremetjew M."/>
            <person name="Finn R."/>
            <person name="Kale V."/>
            <person name="Holt S."/>
            <person name="Cochrane G."/>
            <person name="Meng A."/>
            <person name="Brown T."/>
            <person name="Cohen L."/>
        </authorList>
    </citation>
    <scope>NUCLEOTIDE SEQUENCE</scope>
    <source>
        <strain evidence="6">CCCM811</strain>
    </source>
</reference>
<proteinExistence type="predicted"/>
<gene>
    <name evidence="6" type="ORF">LGLO00237_LOCUS6123</name>
</gene>
<feature type="coiled-coil region" evidence="2">
    <location>
        <begin position="454"/>
        <end position="527"/>
    </location>
</feature>
<dbReference type="InterPro" id="IPR011992">
    <property type="entry name" value="EF-hand-dom_pair"/>
</dbReference>
<feature type="compositionally biased region" description="Basic and acidic residues" evidence="3">
    <location>
        <begin position="582"/>
        <end position="606"/>
    </location>
</feature>